<dbReference type="Proteomes" id="UP001151002">
    <property type="component" value="Unassembled WGS sequence"/>
</dbReference>
<organism evidence="2 3">
    <name type="scientific">Paractinoplanes pyxinae</name>
    <dbReference type="NCBI Taxonomy" id="2997416"/>
    <lineage>
        <taxon>Bacteria</taxon>
        <taxon>Bacillati</taxon>
        <taxon>Actinomycetota</taxon>
        <taxon>Actinomycetes</taxon>
        <taxon>Micromonosporales</taxon>
        <taxon>Micromonosporaceae</taxon>
        <taxon>Paractinoplanes</taxon>
    </lineage>
</organism>
<keyword evidence="1" id="KW-0812">Transmembrane</keyword>
<keyword evidence="1" id="KW-1133">Transmembrane helix</keyword>
<reference evidence="2" key="1">
    <citation type="submission" date="2022-11" db="EMBL/GenBank/DDBJ databases">
        <authorList>
            <person name="Somphong A."/>
            <person name="Phongsopitanun W."/>
        </authorList>
    </citation>
    <scope>NUCLEOTIDE SEQUENCE</scope>
    <source>
        <strain evidence="2">Pm04-4</strain>
    </source>
</reference>
<proteinExistence type="predicted"/>
<keyword evidence="1" id="KW-0472">Membrane</keyword>
<sequence length="46" mass="4830">MTDPIVTARLAVLATAALIVLIGALGWPALLLGLAALAWYADARRR</sequence>
<feature type="transmembrane region" description="Helical" evidence="1">
    <location>
        <begin position="12"/>
        <end position="40"/>
    </location>
</feature>
<dbReference type="RefSeq" id="WP_267570080.1">
    <property type="nucleotide sequence ID" value="NZ_JAPNTZ010000026.1"/>
</dbReference>
<accession>A0ABT4BFZ0</accession>
<keyword evidence="3" id="KW-1185">Reference proteome</keyword>
<evidence type="ECO:0000256" key="1">
    <source>
        <dbReference type="SAM" id="Phobius"/>
    </source>
</evidence>
<protein>
    <recommendedName>
        <fullName evidence="4">Phosphatidate cytidylyltransferase</fullName>
    </recommendedName>
</protein>
<evidence type="ECO:0008006" key="4">
    <source>
        <dbReference type="Google" id="ProtNLM"/>
    </source>
</evidence>
<dbReference type="EMBL" id="JAPNTZ010000026">
    <property type="protein sequence ID" value="MCY1145462.1"/>
    <property type="molecule type" value="Genomic_DNA"/>
</dbReference>
<evidence type="ECO:0000313" key="2">
    <source>
        <dbReference type="EMBL" id="MCY1145462.1"/>
    </source>
</evidence>
<evidence type="ECO:0000313" key="3">
    <source>
        <dbReference type="Proteomes" id="UP001151002"/>
    </source>
</evidence>
<name>A0ABT4BFZ0_9ACTN</name>
<comment type="caution">
    <text evidence="2">The sequence shown here is derived from an EMBL/GenBank/DDBJ whole genome shotgun (WGS) entry which is preliminary data.</text>
</comment>
<gene>
    <name evidence="2" type="ORF">OWR29_46305</name>
</gene>